<feature type="domain" description="DUF6440" evidence="1">
    <location>
        <begin position="17"/>
        <end position="67"/>
    </location>
</feature>
<gene>
    <name evidence="2" type="ORF">JOD41_001413</name>
</gene>
<keyword evidence="3" id="KW-1185">Reference proteome</keyword>
<name>A0ABS2MKY8_9FIRM</name>
<dbReference type="EMBL" id="JAFBDH010000006">
    <property type="protein sequence ID" value="MBM7550674.1"/>
    <property type="molecule type" value="Genomic_DNA"/>
</dbReference>
<sequence length="79" mass="9091">MKKYCEVNMFKEKEDKRFIKIFKEGSLTESIQTLLDTETGVNYIHLSAGYGISLTPLLDSDGKVVVSSQREIQNYIERN</sequence>
<proteinExistence type="predicted"/>
<evidence type="ECO:0000313" key="3">
    <source>
        <dbReference type="Proteomes" id="UP000720595"/>
    </source>
</evidence>
<evidence type="ECO:0000259" key="1">
    <source>
        <dbReference type="Pfam" id="PF20037"/>
    </source>
</evidence>
<reference evidence="2 3" key="1">
    <citation type="submission" date="2021-01" db="EMBL/GenBank/DDBJ databases">
        <title>Genomic Encyclopedia of Type Strains, Phase IV (KMG-IV): sequencing the most valuable type-strain genomes for metagenomic binning, comparative biology and taxonomic classification.</title>
        <authorList>
            <person name="Goeker M."/>
        </authorList>
    </citation>
    <scope>NUCLEOTIDE SEQUENCE [LARGE SCALE GENOMIC DNA]</scope>
    <source>
        <strain evidence="2 3">DSM 21461</strain>
    </source>
</reference>
<organism evidence="2 3">
    <name type="scientific">Peptoniphilus gorbachii</name>
    <dbReference type="NCBI Taxonomy" id="411567"/>
    <lineage>
        <taxon>Bacteria</taxon>
        <taxon>Bacillati</taxon>
        <taxon>Bacillota</taxon>
        <taxon>Tissierellia</taxon>
        <taxon>Tissierellales</taxon>
        <taxon>Peptoniphilaceae</taxon>
        <taxon>Peptoniphilus</taxon>
    </lineage>
</organism>
<comment type="caution">
    <text evidence="2">The sequence shown here is derived from an EMBL/GenBank/DDBJ whole genome shotgun (WGS) entry which is preliminary data.</text>
</comment>
<dbReference type="InterPro" id="IPR045515">
    <property type="entry name" value="DUF6440"/>
</dbReference>
<dbReference type="Pfam" id="PF20037">
    <property type="entry name" value="DUF6440"/>
    <property type="match status" value="1"/>
</dbReference>
<evidence type="ECO:0000313" key="2">
    <source>
        <dbReference type="EMBL" id="MBM7550674.1"/>
    </source>
</evidence>
<accession>A0ABS2MKY8</accession>
<protein>
    <recommendedName>
        <fullName evidence="1">DUF6440 domain-containing protein</fullName>
    </recommendedName>
</protein>
<dbReference type="Proteomes" id="UP000720595">
    <property type="component" value="Unassembled WGS sequence"/>
</dbReference>